<sequence>MLKQIDYWLKGYIRVKITGRSLERLINLLIEEKIELWDVMRIEGQLYTNIKLEDIEPLKDYLQRINCQYEVISYHGLPNLVKRSLNRKFIIIGIITFISLIYVLSSFIFFIEIKGTEKVENKVLKEQLAELKVRPGVLKSSIPLENLEEIIIQKNRHIAWAHLYFQGTKLVLEVVEKKIIETKVKPSDLIAEDSGVITELIVFRGTAKVEEGETVKQGQILISQEVKTVTNRPKEEQREDIIEGIKKVKAAGIVKAKVWYEGYGEAALVKTFTQPTSDIQKSIILKYENREIILSGPKKPPYNHFFIKENIKRLAQWRNISFPLEIITKKYIKLRKIRVKRTIGQVKKLAKEKAVESILQQLAKEVIIMNSDLKLIEFKEDNLLRVKAVVEVEKDIAIRRE</sequence>
<keyword evidence="1" id="KW-0812">Transmembrane</keyword>
<evidence type="ECO:0000256" key="1">
    <source>
        <dbReference type="SAM" id="Phobius"/>
    </source>
</evidence>
<evidence type="ECO:0000313" key="3">
    <source>
        <dbReference type="Proteomes" id="UP000774000"/>
    </source>
</evidence>
<organism evidence="2 3">
    <name type="scientific">Halanaerobacter jeridensis</name>
    <dbReference type="NCBI Taxonomy" id="706427"/>
    <lineage>
        <taxon>Bacteria</taxon>
        <taxon>Bacillati</taxon>
        <taxon>Bacillota</taxon>
        <taxon>Clostridia</taxon>
        <taxon>Halanaerobiales</taxon>
        <taxon>Halobacteroidaceae</taxon>
        <taxon>Halanaerobacter</taxon>
    </lineage>
</organism>
<dbReference type="EMBL" id="JAFBDQ010000004">
    <property type="protein sequence ID" value="MBM7556240.1"/>
    <property type="molecule type" value="Genomic_DNA"/>
</dbReference>
<comment type="caution">
    <text evidence="2">The sequence shown here is derived from an EMBL/GenBank/DDBJ whole genome shotgun (WGS) entry which is preliminary data.</text>
</comment>
<keyword evidence="1" id="KW-0472">Membrane</keyword>
<name>A0A938XRQ9_9FIRM</name>
<dbReference type="NCBIfam" id="TIGR02876">
    <property type="entry name" value="spore_yqfD"/>
    <property type="match status" value="1"/>
</dbReference>
<feature type="transmembrane region" description="Helical" evidence="1">
    <location>
        <begin position="89"/>
        <end position="111"/>
    </location>
</feature>
<dbReference type="PIRSF" id="PIRSF029895">
    <property type="entry name" value="SpoIV"/>
    <property type="match status" value="1"/>
</dbReference>
<accession>A0A938XRQ9</accession>
<keyword evidence="1" id="KW-1133">Transmembrane helix</keyword>
<dbReference type="InterPro" id="IPR010690">
    <property type="entry name" value="YqfD"/>
</dbReference>
<dbReference type="Proteomes" id="UP000774000">
    <property type="component" value="Unassembled WGS sequence"/>
</dbReference>
<dbReference type="AlphaFoldDB" id="A0A938XRQ9"/>
<dbReference type="RefSeq" id="WP_204700967.1">
    <property type="nucleotide sequence ID" value="NZ_JAFBDQ010000004.1"/>
</dbReference>
<gene>
    <name evidence="2" type="ORF">JOC47_001076</name>
</gene>
<dbReference type="Pfam" id="PF06898">
    <property type="entry name" value="YqfD"/>
    <property type="match status" value="1"/>
</dbReference>
<protein>
    <recommendedName>
        <fullName evidence="4">Stage IV sporulation protein</fullName>
    </recommendedName>
</protein>
<evidence type="ECO:0008006" key="4">
    <source>
        <dbReference type="Google" id="ProtNLM"/>
    </source>
</evidence>
<reference evidence="2" key="1">
    <citation type="submission" date="2021-01" db="EMBL/GenBank/DDBJ databases">
        <title>Genomic Encyclopedia of Type Strains, Phase IV (KMG-IV): sequencing the most valuable type-strain genomes for metagenomic binning, comparative biology and taxonomic classification.</title>
        <authorList>
            <person name="Goeker M."/>
        </authorList>
    </citation>
    <scope>NUCLEOTIDE SEQUENCE</scope>
    <source>
        <strain evidence="2">DSM 23230</strain>
    </source>
</reference>
<proteinExistence type="predicted"/>
<evidence type="ECO:0000313" key="2">
    <source>
        <dbReference type="EMBL" id="MBM7556240.1"/>
    </source>
</evidence>
<keyword evidence="3" id="KW-1185">Reference proteome</keyword>